<dbReference type="OrthoDB" id="10253744at2759"/>
<dbReference type="InterPro" id="IPR009737">
    <property type="entry name" value="Aim32/Apd1-like"/>
</dbReference>
<dbReference type="Proteomes" id="UP000193648">
    <property type="component" value="Unassembled WGS sequence"/>
</dbReference>
<dbReference type="SUPFAM" id="SSF52833">
    <property type="entry name" value="Thioredoxin-like"/>
    <property type="match status" value="1"/>
</dbReference>
<evidence type="ECO:0000313" key="3">
    <source>
        <dbReference type="Proteomes" id="UP000193648"/>
    </source>
</evidence>
<dbReference type="AlphaFoldDB" id="A0A1Y2GT46"/>
<evidence type="ECO:0000256" key="1">
    <source>
        <dbReference type="SAM" id="MobiDB-lite"/>
    </source>
</evidence>
<keyword evidence="3" id="KW-1185">Reference proteome</keyword>
<gene>
    <name evidence="2" type="ORF">BCR41DRAFT_350298</name>
</gene>
<name>A0A1Y2GT46_9FUNG</name>
<dbReference type="STRING" id="64571.A0A1Y2GT46"/>
<dbReference type="PANTHER" id="PTHR31902">
    <property type="entry name" value="ACTIN PATCHES DISTAL PROTEIN 1"/>
    <property type="match status" value="1"/>
</dbReference>
<feature type="compositionally biased region" description="Basic residues" evidence="1">
    <location>
        <begin position="70"/>
        <end position="85"/>
    </location>
</feature>
<protein>
    <submittedName>
        <fullName evidence="2">Sucrase/ferredoxin-like-domain-containing protein</fullName>
    </submittedName>
</protein>
<dbReference type="Gene3D" id="3.40.30.10">
    <property type="entry name" value="Glutaredoxin"/>
    <property type="match status" value="1"/>
</dbReference>
<feature type="compositionally biased region" description="Polar residues" evidence="1">
    <location>
        <begin position="1"/>
        <end position="18"/>
    </location>
</feature>
<sequence>MNGNDYQNGGDKSSSTTKTEQRKEGSRIITTTTTITKTSSSTENGHGHQNINGNGNGYTNGNSYSNGNAHHYRHQNGNGHHHFHHHAEETEEDRREVTAGKTTFIAHKWKPKAALMICSHRKRDKRCGVTAQILKKEFTRILRSRDIYGDCEDDVEIWLISHIGGHKFAGNVIVHRREGGGMAVWYGRVEPCHAEAIVERTIINGEVIKELHRGSMIGSFNSSCKKMAW</sequence>
<proteinExistence type="predicted"/>
<accession>A0A1Y2GT46</accession>
<dbReference type="RefSeq" id="XP_021883213.1">
    <property type="nucleotide sequence ID" value="XM_022023647.1"/>
</dbReference>
<dbReference type="GeneID" id="33565491"/>
<feature type="compositionally biased region" description="Low complexity" evidence="1">
    <location>
        <begin position="28"/>
        <end position="68"/>
    </location>
</feature>
<dbReference type="CDD" id="cd03062">
    <property type="entry name" value="TRX_Fd_Sucrase"/>
    <property type="match status" value="1"/>
</dbReference>
<feature type="region of interest" description="Disordered" evidence="1">
    <location>
        <begin position="1"/>
        <end position="87"/>
    </location>
</feature>
<comment type="caution">
    <text evidence="2">The sequence shown here is derived from an EMBL/GenBank/DDBJ whole genome shotgun (WGS) entry which is preliminary data.</text>
</comment>
<dbReference type="PANTHER" id="PTHR31902:SF14">
    <property type="entry name" value="ACTIN PATCHES DISTAL PROTEIN 1"/>
    <property type="match status" value="1"/>
</dbReference>
<dbReference type="Pfam" id="PF06999">
    <property type="entry name" value="Suc_Fer-like"/>
    <property type="match status" value="1"/>
</dbReference>
<dbReference type="InParanoid" id="A0A1Y2GT46"/>
<dbReference type="InterPro" id="IPR036249">
    <property type="entry name" value="Thioredoxin-like_sf"/>
</dbReference>
<organism evidence="2 3">
    <name type="scientific">Lobosporangium transversale</name>
    <dbReference type="NCBI Taxonomy" id="64571"/>
    <lineage>
        <taxon>Eukaryota</taxon>
        <taxon>Fungi</taxon>
        <taxon>Fungi incertae sedis</taxon>
        <taxon>Mucoromycota</taxon>
        <taxon>Mortierellomycotina</taxon>
        <taxon>Mortierellomycetes</taxon>
        <taxon>Mortierellales</taxon>
        <taxon>Mortierellaceae</taxon>
        <taxon>Lobosporangium</taxon>
    </lineage>
</organism>
<evidence type="ECO:0000313" key="2">
    <source>
        <dbReference type="EMBL" id="ORZ21962.1"/>
    </source>
</evidence>
<dbReference type="EMBL" id="MCFF01000011">
    <property type="protein sequence ID" value="ORZ21962.1"/>
    <property type="molecule type" value="Genomic_DNA"/>
</dbReference>
<reference evidence="2 3" key="1">
    <citation type="submission" date="2016-07" db="EMBL/GenBank/DDBJ databases">
        <title>Pervasive Adenine N6-methylation of Active Genes in Fungi.</title>
        <authorList>
            <consortium name="DOE Joint Genome Institute"/>
            <person name="Mondo S.J."/>
            <person name="Dannebaum R.O."/>
            <person name="Kuo R.C."/>
            <person name="Labutti K."/>
            <person name="Haridas S."/>
            <person name="Kuo A."/>
            <person name="Salamov A."/>
            <person name="Ahrendt S.R."/>
            <person name="Lipzen A."/>
            <person name="Sullivan W."/>
            <person name="Andreopoulos W.B."/>
            <person name="Clum A."/>
            <person name="Lindquist E."/>
            <person name="Daum C."/>
            <person name="Ramamoorthy G.K."/>
            <person name="Gryganskyi A."/>
            <person name="Culley D."/>
            <person name="Magnuson J.K."/>
            <person name="James T.Y."/>
            <person name="O'Malley M.A."/>
            <person name="Stajich J.E."/>
            <person name="Spatafora J.W."/>
            <person name="Visel A."/>
            <person name="Grigoriev I.V."/>
        </authorList>
    </citation>
    <scope>NUCLEOTIDE SEQUENCE [LARGE SCALE GENOMIC DNA]</scope>
    <source>
        <strain evidence="2 3">NRRL 3116</strain>
    </source>
</reference>